<gene>
    <name evidence="1" type="ORF">ACERLL_16490</name>
</gene>
<accession>A0ABV4U294</accession>
<dbReference type="RefSeq" id="WP_373657197.1">
    <property type="nucleotide sequence ID" value="NZ_JBGUAW010000013.1"/>
</dbReference>
<sequence length="155" mass="17381">MNSAYENDFAQWATEEGRRLAALAEHPPSGLTGIDLPHLAEEIAGWAAQETTEAIDSAAEFIAYDLAYARAREQGLPDNLWRPWLGRRGQAWVWLTNLLKGSPSLRASLEEPERSRRINRLGRAEARGLFRHAGYEPPEIPEPAYTLEGILQAFN</sequence>
<name>A0ABV4U294_9GAMM</name>
<keyword evidence="2" id="KW-1185">Reference proteome</keyword>
<dbReference type="Gene3D" id="1.20.1220.20">
    <property type="entry name" value="Uncharcterised protein PF01724"/>
    <property type="match status" value="1"/>
</dbReference>
<proteinExistence type="predicted"/>
<protein>
    <submittedName>
        <fullName evidence="1">DUF29 family protein</fullName>
    </submittedName>
</protein>
<comment type="caution">
    <text evidence="1">The sequence shown here is derived from an EMBL/GenBank/DDBJ whole genome shotgun (WGS) entry which is preliminary data.</text>
</comment>
<reference evidence="1 2" key="1">
    <citation type="submission" date="2024-08" db="EMBL/GenBank/DDBJ databases">
        <title>Whole-genome sequencing of halo(alkali)philic microorganisms from hypersaline lakes.</title>
        <authorList>
            <person name="Sorokin D.Y."/>
            <person name="Merkel A.Y."/>
            <person name="Messina E."/>
            <person name="Yakimov M."/>
        </authorList>
    </citation>
    <scope>NUCLEOTIDE SEQUENCE [LARGE SCALE GENOMIC DNA]</scope>
    <source>
        <strain evidence="1 2">Cl-TMA</strain>
    </source>
</reference>
<dbReference type="Proteomes" id="UP001575181">
    <property type="component" value="Unassembled WGS sequence"/>
</dbReference>
<dbReference type="Pfam" id="PF01724">
    <property type="entry name" value="DUF29"/>
    <property type="match status" value="1"/>
</dbReference>
<dbReference type="EMBL" id="JBGUAW010000013">
    <property type="protein sequence ID" value="MFA9462410.1"/>
    <property type="molecule type" value="Genomic_DNA"/>
</dbReference>
<evidence type="ECO:0000313" key="2">
    <source>
        <dbReference type="Proteomes" id="UP001575181"/>
    </source>
</evidence>
<evidence type="ECO:0000313" key="1">
    <source>
        <dbReference type="EMBL" id="MFA9462410.1"/>
    </source>
</evidence>
<organism evidence="1 2">
    <name type="scientific">Thiohalorhabdus methylotrophus</name>
    <dbReference type="NCBI Taxonomy" id="3242694"/>
    <lineage>
        <taxon>Bacteria</taxon>
        <taxon>Pseudomonadati</taxon>
        <taxon>Pseudomonadota</taxon>
        <taxon>Gammaproteobacteria</taxon>
        <taxon>Thiohalorhabdales</taxon>
        <taxon>Thiohalorhabdaceae</taxon>
        <taxon>Thiohalorhabdus</taxon>
    </lineage>
</organism>